<evidence type="ECO:0000313" key="4">
    <source>
        <dbReference type="Proteomes" id="UP000663864"/>
    </source>
</evidence>
<feature type="compositionally biased region" description="Polar residues" evidence="2">
    <location>
        <begin position="776"/>
        <end position="808"/>
    </location>
</feature>
<name>A0A814PKF0_9BILA</name>
<protein>
    <submittedName>
        <fullName evidence="3">Uncharacterized protein</fullName>
    </submittedName>
</protein>
<feature type="region of interest" description="Disordered" evidence="2">
    <location>
        <begin position="391"/>
        <end position="461"/>
    </location>
</feature>
<feature type="region of interest" description="Disordered" evidence="2">
    <location>
        <begin position="131"/>
        <end position="270"/>
    </location>
</feature>
<feature type="compositionally biased region" description="Polar residues" evidence="2">
    <location>
        <begin position="173"/>
        <end position="197"/>
    </location>
</feature>
<feature type="compositionally biased region" description="Low complexity" evidence="2">
    <location>
        <begin position="137"/>
        <end position="157"/>
    </location>
</feature>
<accession>A0A814PKF0</accession>
<feature type="compositionally biased region" description="Low complexity" evidence="2">
    <location>
        <begin position="406"/>
        <end position="456"/>
    </location>
</feature>
<feature type="compositionally biased region" description="Polar residues" evidence="2">
    <location>
        <begin position="217"/>
        <end position="231"/>
    </location>
</feature>
<feature type="compositionally biased region" description="Low complexity" evidence="2">
    <location>
        <begin position="198"/>
        <end position="216"/>
    </location>
</feature>
<feature type="region of interest" description="Disordered" evidence="2">
    <location>
        <begin position="942"/>
        <end position="1005"/>
    </location>
</feature>
<feature type="compositionally biased region" description="Low complexity" evidence="2">
    <location>
        <begin position="232"/>
        <end position="267"/>
    </location>
</feature>
<feature type="compositionally biased region" description="Polar residues" evidence="2">
    <location>
        <begin position="905"/>
        <end position="915"/>
    </location>
</feature>
<feature type="compositionally biased region" description="Polar residues" evidence="2">
    <location>
        <begin position="857"/>
        <end position="870"/>
    </location>
</feature>
<feature type="region of interest" description="Disordered" evidence="2">
    <location>
        <begin position="564"/>
        <end position="663"/>
    </location>
</feature>
<dbReference type="AlphaFoldDB" id="A0A814PKF0"/>
<dbReference type="Proteomes" id="UP000663864">
    <property type="component" value="Unassembled WGS sequence"/>
</dbReference>
<gene>
    <name evidence="3" type="ORF">ZHD862_LOCUS17920</name>
</gene>
<feature type="coiled-coil region" evidence="1">
    <location>
        <begin position="695"/>
        <end position="722"/>
    </location>
</feature>
<comment type="caution">
    <text evidence="3">The sequence shown here is derived from an EMBL/GenBank/DDBJ whole genome shotgun (WGS) entry which is preliminary data.</text>
</comment>
<dbReference type="EMBL" id="CAJNOT010000908">
    <property type="protein sequence ID" value="CAF1107232.1"/>
    <property type="molecule type" value="Genomic_DNA"/>
</dbReference>
<feature type="region of interest" description="Disordered" evidence="2">
    <location>
        <begin position="763"/>
        <end position="915"/>
    </location>
</feature>
<feature type="region of interest" description="Disordered" evidence="2">
    <location>
        <begin position="1"/>
        <end position="117"/>
    </location>
</feature>
<evidence type="ECO:0000313" key="3">
    <source>
        <dbReference type="EMBL" id="CAF1107232.1"/>
    </source>
</evidence>
<evidence type="ECO:0000256" key="2">
    <source>
        <dbReference type="SAM" id="MobiDB-lite"/>
    </source>
</evidence>
<feature type="compositionally biased region" description="Low complexity" evidence="2">
    <location>
        <begin position="838"/>
        <end position="852"/>
    </location>
</feature>
<organism evidence="3 4">
    <name type="scientific">Rotaria sordida</name>
    <dbReference type="NCBI Taxonomy" id="392033"/>
    <lineage>
        <taxon>Eukaryota</taxon>
        <taxon>Metazoa</taxon>
        <taxon>Spiralia</taxon>
        <taxon>Gnathifera</taxon>
        <taxon>Rotifera</taxon>
        <taxon>Eurotatoria</taxon>
        <taxon>Bdelloidea</taxon>
        <taxon>Philodinida</taxon>
        <taxon>Philodinidae</taxon>
        <taxon>Rotaria</taxon>
    </lineage>
</organism>
<proteinExistence type="predicted"/>
<feature type="compositionally biased region" description="Polar residues" evidence="2">
    <location>
        <begin position="818"/>
        <end position="837"/>
    </location>
</feature>
<feature type="compositionally biased region" description="Gly residues" evidence="2">
    <location>
        <begin position="994"/>
        <end position="1005"/>
    </location>
</feature>
<evidence type="ECO:0000256" key="1">
    <source>
        <dbReference type="SAM" id="Coils"/>
    </source>
</evidence>
<sequence>MSNESHPSPTGSSSSTLFGGGGSASGNEPLTQPSPAKPTWAQILNSNPNAPSNTSSSSLTTTTGNNNNPNIGGHNSPSSSSPALSQPSTTKTISPSPSGTLNSTGSRPGFMPNFYDQTQSQMNWPLNFNQTSSWMINDDNNNNNNSQKQPPKSLQQSNDNTQTGGDGFERLESSSPTSGWNKPVTTNNSTANGWSNLQQQQQQTLNNPSRSNSNSNQWPEMNNFYGTNTSTNSFNLSQQNNDNNSSSTTWQDSSGNSTDTLTLTTNNSKHKSSSIAASLTGALKTAIALSGNNIDHLNVNSDAIINYIPQPKLVEQLGWDEPEINVLKRPNFDDGTSIWGDPMELISVPVKKWTNGTKSALTNTTNIILSQPIIQKQISTTNTSTSMVLNDENWPKQQSPTIVQQSTSQWNDTTTSSSSSSSVPVTTTNAPIEQTNTSQQQPQHQHQQNYRTQHTHWNPQNQTNEDWYGDGLVDTSEWDIARPPHKAPFDPYDGQVDTTDWVVPSTGGIPGQLPIARNRFMNEYDLNENPHDIRMSNYDNPYRQNTDLKNSMINIGGIIPSTHHTFPPRPSPLYPQQSGNILRPINPNGGLSTPPGAMIGQNSHLSPKLPISSPVPNQPPYVSLPGKQNNIPNQSSQTPTPPQQQSTGNGNNNNTNNNNNNNGAVHAQIMQQFRLAVQAGLISQDLLNTKLPPYMLQLLQKLFELQQKFQQLSIQLSELSKNKPGFPLPLLQNEYECLSKLITQKKQEMLIVQKEIQDAHTKLKQQSTNPTPTPTQMISNGPTIVQNPDQSRLTQWTKQSTIGGQRTTMFPPPGLTQKDWQTDNNNDPNENWDHSQTNESNNNNNNNQISNIDPHAHNNQASSATFSDPFSNLVDDIDGPPPFVPGQLWNWKSSLPNAEDDPHVTPSSLTIGPKGSTSVMTNLNVGGVERAFSNPPLMHQYQRPVQSNRPPWQQGTMHDQQGFQPPMNDWAKQQQQQQQYRGISKAPPLPHPSFGGGGGGHRPYM</sequence>
<feature type="compositionally biased region" description="Low complexity" evidence="2">
    <location>
        <begin position="1"/>
        <end position="17"/>
    </location>
</feature>
<keyword evidence="1" id="KW-0175">Coiled coil</keyword>
<feature type="compositionally biased region" description="Polar residues" evidence="2">
    <location>
        <begin position="943"/>
        <end position="963"/>
    </location>
</feature>
<feature type="compositionally biased region" description="Polar residues" evidence="2">
    <location>
        <begin position="395"/>
        <end position="405"/>
    </location>
</feature>
<reference evidence="3" key="1">
    <citation type="submission" date="2021-02" db="EMBL/GenBank/DDBJ databases">
        <authorList>
            <person name="Nowell W R."/>
        </authorList>
    </citation>
    <scope>NUCLEOTIDE SEQUENCE</scope>
</reference>
<feature type="compositionally biased region" description="Low complexity" evidence="2">
    <location>
        <begin position="634"/>
        <end position="663"/>
    </location>
</feature>
<feature type="compositionally biased region" description="Low complexity" evidence="2">
    <location>
        <begin position="44"/>
        <end position="98"/>
    </location>
</feature>